<dbReference type="EC" id="2.7.10.2" evidence="2"/>
<protein>
    <recommendedName>
        <fullName evidence="2">non-specific protein-tyrosine kinase</fullName>
        <ecNumber evidence="2">2.7.10.2</ecNumber>
    </recommendedName>
</protein>
<dbReference type="RefSeq" id="WP_111144689.1">
    <property type="nucleotide sequence ID" value="NZ_QKRB01000006.1"/>
</dbReference>
<evidence type="ECO:0000256" key="3">
    <source>
        <dbReference type="ARBA" id="ARBA00022679"/>
    </source>
</evidence>
<dbReference type="GO" id="GO:0042802">
    <property type="term" value="F:identical protein binding"/>
    <property type="evidence" value="ECO:0007669"/>
    <property type="project" value="UniProtKB-ARBA"/>
</dbReference>
<gene>
    <name evidence="10" type="ORF">DNH61_00210</name>
</gene>
<dbReference type="GO" id="GO:0005886">
    <property type="term" value="C:plasma membrane"/>
    <property type="evidence" value="ECO:0007669"/>
    <property type="project" value="TreeGrafter"/>
</dbReference>
<reference evidence="10 11" key="1">
    <citation type="submission" date="2018-06" db="EMBL/GenBank/DDBJ databases">
        <title>Paenibacillus imtechensis sp. nov.</title>
        <authorList>
            <person name="Pinnaka A.K."/>
            <person name="Singh H."/>
            <person name="Kaur M."/>
        </authorList>
    </citation>
    <scope>NUCLEOTIDE SEQUENCE [LARGE SCALE GENOMIC DNA]</scope>
    <source>
        <strain evidence="10 11">SMB1</strain>
    </source>
</reference>
<evidence type="ECO:0000256" key="8">
    <source>
        <dbReference type="ARBA" id="ARBA00051245"/>
    </source>
</evidence>
<dbReference type="AlphaFoldDB" id="A0A2W1LF68"/>
<name>A0A2W1LF68_9BACL</name>
<dbReference type="CDD" id="cd05387">
    <property type="entry name" value="BY-kinase"/>
    <property type="match status" value="1"/>
</dbReference>
<evidence type="ECO:0000256" key="1">
    <source>
        <dbReference type="ARBA" id="ARBA00007316"/>
    </source>
</evidence>
<evidence type="ECO:0000256" key="2">
    <source>
        <dbReference type="ARBA" id="ARBA00011903"/>
    </source>
</evidence>
<dbReference type="InterPro" id="IPR005702">
    <property type="entry name" value="Wzc-like_C"/>
</dbReference>
<dbReference type="GO" id="GO:0005524">
    <property type="term" value="F:ATP binding"/>
    <property type="evidence" value="ECO:0007669"/>
    <property type="project" value="UniProtKB-KW"/>
</dbReference>
<dbReference type="InterPro" id="IPR025669">
    <property type="entry name" value="AAA_dom"/>
</dbReference>
<dbReference type="Proteomes" id="UP000249522">
    <property type="component" value="Unassembled WGS sequence"/>
</dbReference>
<proteinExistence type="inferred from homology"/>
<sequence>MSRSTRSVHLITEINPVSPVSEAYKTLRTSIEFSNLDSKTQTIMITSTKMSEGKSTTSANLAVAYAQAGKRVLLIDADMRKPTQHHIFRLSNRAGLTALLSHQAELKDVTLTTNVDNLYVLPAGAIAPNPSEMLTSKRMTTLLEELRGMYDMIIIDTPPLLAVTDAQIVATQCDGVLLVIDSGKVKKDSAVKAKASLERVHAKILGVVLNNVKRSDRESYYHYY</sequence>
<comment type="similarity">
    <text evidence="1">Belongs to the CpsD/CapB family.</text>
</comment>
<dbReference type="InterPro" id="IPR027417">
    <property type="entry name" value="P-loop_NTPase"/>
</dbReference>
<dbReference type="InterPro" id="IPR050445">
    <property type="entry name" value="Bact_polysacc_biosynth/exp"/>
</dbReference>
<comment type="catalytic activity">
    <reaction evidence="8">
        <text>L-tyrosyl-[protein] + ATP = O-phospho-L-tyrosyl-[protein] + ADP + H(+)</text>
        <dbReference type="Rhea" id="RHEA:10596"/>
        <dbReference type="Rhea" id="RHEA-COMP:10136"/>
        <dbReference type="Rhea" id="RHEA-COMP:20101"/>
        <dbReference type="ChEBI" id="CHEBI:15378"/>
        <dbReference type="ChEBI" id="CHEBI:30616"/>
        <dbReference type="ChEBI" id="CHEBI:46858"/>
        <dbReference type="ChEBI" id="CHEBI:61978"/>
        <dbReference type="ChEBI" id="CHEBI:456216"/>
        <dbReference type="EC" id="2.7.10.2"/>
    </reaction>
</comment>
<dbReference type="Gene3D" id="3.40.50.300">
    <property type="entry name" value="P-loop containing nucleotide triphosphate hydrolases"/>
    <property type="match status" value="1"/>
</dbReference>
<evidence type="ECO:0000313" key="11">
    <source>
        <dbReference type="Proteomes" id="UP000249522"/>
    </source>
</evidence>
<comment type="caution">
    <text evidence="10">The sequence shown here is derived from an EMBL/GenBank/DDBJ whole genome shotgun (WGS) entry which is preliminary data.</text>
</comment>
<dbReference type="PANTHER" id="PTHR32309">
    <property type="entry name" value="TYROSINE-PROTEIN KINASE"/>
    <property type="match status" value="1"/>
</dbReference>
<keyword evidence="11" id="KW-1185">Reference proteome</keyword>
<keyword evidence="4" id="KW-0547">Nucleotide-binding</keyword>
<organism evidence="10 11">
    <name type="scientific">Paenibacillus sambharensis</name>
    <dbReference type="NCBI Taxonomy" id="1803190"/>
    <lineage>
        <taxon>Bacteria</taxon>
        <taxon>Bacillati</taxon>
        <taxon>Bacillota</taxon>
        <taxon>Bacilli</taxon>
        <taxon>Bacillales</taxon>
        <taxon>Paenibacillaceae</taxon>
        <taxon>Paenibacillus</taxon>
    </lineage>
</organism>
<dbReference type="Pfam" id="PF13614">
    <property type="entry name" value="AAA_31"/>
    <property type="match status" value="1"/>
</dbReference>
<dbReference type="GO" id="GO:0004715">
    <property type="term" value="F:non-membrane spanning protein tyrosine kinase activity"/>
    <property type="evidence" value="ECO:0007669"/>
    <property type="project" value="UniProtKB-EC"/>
</dbReference>
<keyword evidence="5" id="KW-0418">Kinase</keyword>
<feature type="domain" description="AAA" evidence="9">
    <location>
        <begin position="41"/>
        <end position="183"/>
    </location>
</feature>
<evidence type="ECO:0000313" key="10">
    <source>
        <dbReference type="EMBL" id="PZD97726.1"/>
    </source>
</evidence>
<dbReference type="PANTHER" id="PTHR32309:SF13">
    <property type="entry name" value="FERRIC ENTEROBACTIN TRANSPORT PROTEIN FEPE"/>
    <property type="match status" value="1"/>
</dbReference>
<evidence type="ECO:0000256" key="4">
    <source>
        <dbReference type="ARBA" id="ARBA00022741"/>
    </source>
</evidence>
<evidence type="ECO:0000256" key="6">
    <source>
        <dbReference type="ARBA" id="ARBA00022840"/>
    </source>
</evidence>
<evidence type="ECO:0000256" key="7">
    <source>
        <dbReference type="ARBA" id="ARBA00023137"/>
    </source>
</evidence>
<accession>A0A2W1LF68</accession>
<keyword evidence="3" id="KW-0808">Transferase</keyword>
<dbReference type="EMBL" id="QKRB01000006">
    <property type="protein sequence ID" value="PZD97726.1"/>
    <property type="molecule type" value="Genomic_DNA"/>
</dbReference>
<evidence type="ECO:0000259" key="9">
    <source>
        <dbReference type="Pfam" id="PF13614"/>
    </source>
</evidence>
<dbReference type="NCBIfam" id="TIGR01007">
    <property type="entry name" value="eps_fam"/>
    <property type="match status" value="1"/>
</dbReference>
<keyword evidence="6" id="KW-0067">ATP-binding</keyword>
<dbReference type="OrthoDB" id="9794577at2"/>
<dbReference type="SUPFAM" id="SSF52540">
    <property type="entry name" value="P-loop containing nucleoside triphosphate hydrolases"/>
    <property type="match status" value="1"/>
</dbReference>
<dbReference type="FunFam" id="3.40.50.300:FF:000527">
    <property type="entry name" value="Tyrosine-protein kinase etk"/>
    <property type="match status" value="1"/>
</dbReference>
<keyword evidence="7" id="KW-0829">Tyrosine-protein kinase</keyword>
<evidence type="ECO:0000256" key="5">
    <source>
        <dbReference type="ARBA" id="ARBA00022777"/>
    </source>
</evidence>